<evidence type="ECO:0000256" key="2">
    <source>
        <dbReference type="ARBA" id="ARBA00005005"/>
    </source>
</evidence>
<reference evidence="9" key="2">
    <citation type="submission" date="2023-05" db="EMBL/GenBank/DDBJ databases">
        <authorList>
            <consortium name="Lawrence Berkeley National Laboratory"/>
            <person name="Steindorff A."/>
            <person name="Hensen N."/>
            <person name="Bonometti L."/>
            <person name="Westerberg I."/>
            <person name="Brannstrom I.O."/>
            <person name="Guillou S."/>
            <person name="Cros-Aarteil S."/>
            <person name="Calhoun S."/>
            <person name="Haridas S."/>
            <person name="Kuo A."/>
            <person name="Mondo S."/>
            <person name="Pangilinan J."/>
            <person name="Riley R."/>
            <person name="Labutti K."/>
            <person name="Andreopoulos B."/>
            <person name="Lipzen A."/>
            <person name="Chen C."/>
            <person name="Yanf M."/>
            <person name="Daum C."/>
            <person name="Ng V."/>
            <person name="Clum A."/>
            <person name="Ohm R."/>
            <person name="Martin F."/>
            <person name="Silar P."/>
            <person name="Natvig D."/>
            <person name="Lalanne C."/>
            <person name="Gautier V."/>
            <person name="Ament-Velasquez S.L."/>
            <person name="Kruys A."/>
            <person name="Hutchinson M.I."/>
            <person name="Powell A.J."/>
            <person name="Barry K."/>
            <person name="Miller A.N."/>
            <person name="Grigoriev I.V."/>
            <person name="Debuchy R."/>
            <person name="Gladieux P."/>
            <person name="Thoren M.H."/>
            <person name="Johannesson H."/>
        </authorList>
    </citation>
    <scope>NUCLEOTIDE SEQUENCE</scope>
    <source>
        <strain evidence="9">CBS 757.83</strain>
    </source>
</reference>
<gene>
    <name evidence="9" type="ORF">N658DRAFT_514103</name>
</gene>
<evidence type="ECO:0000256" key="1">
    <source>
        <dbReference type="ARBA" id="ARBA00004275"/>
    </source>
</evidence>
<keyword evidence="8" id="KW-0413">Isomerase</keyword>
<dbReference type="InterPro" id="IPR014748">
    <property type="entry name" value="Enoyl-CoA_hydra_C"/>
</dbReference>
<keyword evidence="7" id="KW-0576">Peroxisome</keyword>
<dbReference type="Gene3D" id="1.10.12.10">
    <property type="entry name" value="Lyase 2-enoyl-coa Hydratase, Chain A, domain 2"/>
    <property type="match status" value="1"/>
</dbReference>
<dbReference type="Pfam" id="PF00378">
    <property type="entry name" value="ECH_1"/>
    <property type="match status" value="1"/>
</dbReference>
<reference evidence="9" key="1">
    <citation type="journal article" date="2023" name="Mol. Phylogenet. Evol.">
        <title>Genome-scale phylogeny and comparative genomics of the fungal order Sordariales.</title>
        <authorList>
            <person name="Hensen N."/>
            <person name="Bonometti L."/>
            <person name="Westerberg I."/>
            <person name="Brannstrom I.O."/>
            <person name="Guillou S."/>
            <person name="Cros-Aarteil S."/>
            <person name="Calhoun S."/>
            <person name="Haridas S."/>
            <person name="Kuo A."/>
            <person name="Mondo S."/>
            <person name="Pangilinan J."/>
            <person name="Riley R."/>
            <person name="LaButti K."/>
            <person name="Andreopoulos B."/>
            <person name="Lipzen A."/>
            <person name="Chen C."/>
            <person name="Yan M."/>
            <person name="Daum C."/>
            <person name="Ng V."/>
            <person name="Clum A."/>
            <person name="Steindorff A."/>
            <person name="Ohm R.A."/>
            <person name="Martin F."/>
            <person name="Silar P."/>
            <person name="Natvig D.O."/>
            <person name="Lalanne C."/>
            <person name="Gautier V."/>
            <person name="Ament-Velasquez S.L."/>
            <person name="Kruys A."/>
            <person name="Hutchinson M.I."/>
            <person name="Powell A.J."/>
            <person name="Barry K."/>
            <person name="Miller A.N."/>
            <person name="Grigoriev I.V."/>
            <person name="Debuchy R."/>
            <person name="Gladieux P."/>
            <person name="Hiltunen Thoren M."/>
            <person name="Johannesson H."/>
        </authorList>
    </citation>
    <scope>NUCLEOTIDE SEQUENCE</scope>
    <source>
        <strain evidence="9">CBS 757.83</strain>
    </source>
</reference>
<dbReference type="PANTHER" id="PTHR43149:SF1">
    <property type="entry name" value="DELTA(3,5)-DELTA(2,4)-DIENOYL-COA ISOMERASE, MITOCHONDRIAL"/>
    <property type="match status" value="1"/>
</dbReference>
<evidence type="ECO:0000256" key="4">
    <source>
        <dbReference type="ARBA" id="ARBA00022832"/>
    </source>
</evidence>
<evidence type="ECO:0000256" key="5">
    <source>
        <dbReference type="ARBA" id="ARBA00022990"/>
    </source>
</evidence>
<dbReference type="GO" id="GO:0006631">
    <property type="term" value="P:fatty acid metabolic process"/>
    <property type="evidence" value="ECO:0007669"/>
    <property type="project" value="UniProtKB-KW"/>
</dbReference>
<keyword evidence="10" id="KW-1185">Reference proteome</keyword>
<dbReference type="InterPro" id="IPR045002">
    <property type="entry name" value="Ech1-like"/>
</dbReference>
<evidence type="ECO:0000313" key="9">
    <source>
        <dbReference type="EMBL" id="KAK4104118.1"/>
    </source>
</evidence>
<comment type="pathway">
    <text evidence="2">Lipid metabolism; fatty acid beta-oxidation.</text>
</comment>
<dbReference type="SUPFAM" id="SSF52096">
    <property type="entry name" value="ClpP/crotonase"/>
    <property type="match status" value="1"/>
</dbReference>
<dbReference type="EMBL" id="MU863627">
    <property type="protein sequence ID" value="KAK4104118.1"/>
    <property type="molecule type" value="Genomic_DNA"/>
</dbReference>
<dbReference type="GO" id="GO:0051750">
    <property type="term" value="F:delta(3,5)-delta(2,4)-dienoyl-CoA isomerase activity"/>
    <property type="evidence" value="ECO:0007669"/>
    <property type="project" value="TreeGrafter"/>
</dbReference>
<dbReference type="GO" id="GO:0005739">
    <property type="term" value="C:mitochondrion"/>
    <property type="evidence" value="ECO:0007669"/>
    <property type="project" value="TreeGrafter"/>
</dbReference>
<keyword evidence="6" id="KW-0443">Lipid metabolism</keyword>
<dbReference type="AlphaFoldDB" id="A0AAN6Q5U5"/>
<proteinExistence type="inferred from homology"/>
<evidence type="ECO:0000256" key="8">
    <source>
        <dbReference type="ARBA" id="ARBA00023235"/>
    </source>
</evidence>
<dbReference type="InterPro" id="IPR001753">
    <property type="entry name" value="Enoyl-CoA_hydra/iso"/>
</dbReference>
<keyword evidence="5" id="KW-0007">Acetylation</keyword>
<dbReference type="CDD" id="cd06558">
    <property type="entry name" value="crotonase-like"/>
    <property type="match status" value="1"/>
</dbReference>
<evidence type="ECO:0000256" key="3">
    <source>
        <dbReference type="ARBA" id="ARBA00005254"/>
    </source>
</evidence>
<dbReference type="GO" id="GO:0005777">
    <property type="term" value="C:peroxisome"/>
    <property type="evidence" value="ECO:0007669"/>
    <property type="project" value="UniProtKB-SubCell"/>
</dbReference>
<accession>A0AAN6Q5U5</accession>
<dbReference type="Gene3D" id="3.90.226.10">
    <property type="entry name" value="2-enoyl-CoA Hydratase, Chain A, domain 1"/>
    <property type="match status" value="1"/>
</dbReference>
<dbReference type="InterPro" id="IPR029045">
    <property type="entry name" value="ClpP/crotonase-like_dom_sf"/>
</dbReference>
<keyword evidence="4" id="KW-0276">Fatty acid metabolism</keyword>
<dbReference type="FunFam" id="1.10.12.10:FF:000004">
    <property type="entry name" value="Delta3,5-delta2,4-dienoyl-CoA isomerase"/>
    <property type="match status" value="1"/>
</dbReference>
<name>A0AAN6Q5U5_9PEZI</name>
<sequence>MAAQHPTPSPSPAYANYQHFLITAPAPLVAHVEINRPAKLNAFHEAMWLELRAVFRQLSTDRDVRAVVLSGAGDRAFTAGLDVTAAAGESGVLASSSDGEEEDGARKAARLRRHIAEFQECISAVERCEKPVICVMHGIALGLAIDISCCADVRVCARDARFAVKEVDIGLAADIGTLARLPKAVGSQSWVKEVCLTARHFGADEALAVGFVSRVLESKAAALAAAVDMARLVASKSPVAVQGTKELLNHSRDHTVEDNLRYTGVWNAAALQTDDLTKALTSGLHKRKPTFAKL</sequence>
<dbReference type="PANTHER" id="PTHR43149">
    <property type="entry name" value="ENOYL-COA HYDRATASE"/>
    <property type="match status" value="1"/>
</dbReference>
<dbReference type="FunFam" id="3.90.226.10:FF:000024">
    <property type="entry name" value="Delta3,5-delta2,4-dienoyl-CoA isomerase"/>
    <property type="match status" value="1"/>
</dbReference>
<dbReference type="Proteomes" id="UP001305647">
    <property type="component" value="Unassembled WGS sequence"/>
</dbReference>
<comment type="subcellular location">
    <subcellularLocation>
        <location evidence="1">Peroxisome</location>
    </subcellularLocation>
</comment>
<comment type="similarity">
    <text evidence="3">Belongs to the enoyl-CoA hydratase/isomerase family.</text>
</comment>
<organism evidence="9 10">
    <name type="scientific">Parathielavia hyrcaniae</name>
    <dbReference type="NCBI Taxonomy" id="113614"/>
    <lineage>
        <taxon>Eukaryota</taxon>
        <taxon>Fungi</taxon>
        <taxon>Dikarya</taxon>
        <taxon>Ascomycota</taxon>
        <taxon>Pezizomycotina</taxon>
        <taxon>Sordariomycetes</taxon>
        <taxon>Sordariomycetidae</taxon>
        <taxon>Sordariales</taxon>
        <taxon>Chaetomiaceae</taxon>
        <taxon>Parathielavia</taxon>
    </lineage>
</organism>
<protein>
    <submittedName>
        <fullName evidence="9">ClpP/crotonase</fullName>
    </submittedName>
</protein>
<comment type="caution">
    <text evidence="9">The sequence shown here is derived from an EMBL/GenBank/DDBJ whole genome shotgun (WGS) entry which is preliminary data.</text>
</comment>
<evidence type="ECO:0000256" key="6">
    <source>
        <dbReference type="ARBA" id="ARBA00023098"/>
    </source>
</evidence>
<evidence type="ECO:0000313" key="10">
    <source>
        <dbReference type="Proteomes" id="UP001305647"/>
    </source>
</evidence>
<evidence type="ECO:0000256" key="7">
    <source>
        <dbReference type="ARBA" id="ARBA00023140"/>
    </source>
</evidence>